<accession>A0AA36D2I8</accession>
<dbReference type="EMBL" id="CATQJA010002654">
    <property type="protein sequence ID" value="CAJ0578754.1"/>
    <property type="molecule type" value="Genomic_DNA"/>
</dbReference>
<proteinExistence type="predicted"/>
<dbReference type="Pfam" id="PF06905">
    <property type="entry name" value="FAIM1"/>
    <property type="match status" value="1"/>
</dbReference>
<protein>
    <recommendedName>
        <fullName evidence="3">Fas apoptotic inhibitory molecule 1</fullName>
    </recommendedName>
</protein>
<name>A0AA36D2I8_9BILA</name>
<dbReference type="GO" id="GO:1902042">
    <property type="term" value="P:negative regulation of extrinsic apoptotic signaling pathway via death domain receptors"/>
    <property type="evidence" value="ECO:0007669"/>
    <property type="project" value="TreeGrafter"/>
</dbReference>
<dbReference type="AlphaFoldDB" id="A0AA36D2I8"/>
<evidence type="ECO:0000313" key="1">
    <source>
        <dbReference type="EMBL" id="CAJ0578754.1"/>
    </source>
</evidence>
<comment type="caution">
    <text evidence="1">The sequence shown here is derived from an EMBL/GenBank/DDBJ whole genome shotgun (WGS) entry which is preliminary data.</text>
</comment>
<dbReference type="Gene3D" id="2.40.128.180">
    <property type="match status" value="2"/>
</dbReference>
<dbReference type="InterPro" id="IPR038513">
    <property type="entry name" value="FAIM1_dom_sf"/>
</dbReference>
<evidence type="ECO:0008006" key="3">
    <source>
        <dbReference type="Google" id="ProtNLM"/>
    </source>
</evidence>
<sequence>MMTETMPSSLNRRILDTDGDVVARWSVPMQDIVHLVEFEHGTTTGKRVCRVDGEVVLRYDWKFKLVGKDDFEIGSTKCSINVEALGTFAYSYSLEVDGKKFETFREEMKRKLISWKTNIAGQETRICLDKDTMEVWANGVKMDTAGEFVEGGSETHFELKGSVCVIKAISSGRKRTGVTQELYVNNKHVPRCLKE</sequence>
<dbReference type="PANTHER" id="PTHR13088">
    <property type="entry name" value="FAS APOPTOTIC INHIBITORY MOLECULE FAIM"/>
    <property type="match status" value="1"/>
</dbReference>
<dbReference type="PANTHER" id="PTHR13088:SF3">
    <property type="entry name" value="FAS APOPTOTIC INHIBITORY MOLECULE 1"/>
    <property type="match status" value="1"/>
</dbReference>
<reference evidence="1" key="1">
    <citation type="submission" date="2023-06" db="EMBL/GenBank/DDBJ databases">
        <authorList>
            <person name="Delattre M."/>
        </authorList>
    </citation>
    <scope>NUCLEOTIDE SEQUENCE</scope>
    <source>
        <strain evidence="1">AF72</strain>
    </source>
</reference>
<evidence type="ECO:0000313" key="2">
    <source>
        <dbReference type="Proteomes" id="UP001177023"/>
    </source>
</evidence>
<feature type="non-terminal residue" evidence="1">
    <location>
        <position position="195"/>
    </location>
</feature>
<gene>
    <name evidence="1" type="ORF">MSPICULIGERA_LOCUS16995</name>
</gene>
<dbReference type="InterPro" id="IPR010695">
    <property type="entry name" value="FAIM1"/>
</dbReference>
<organism evidence="1 2">
    <name type="scientific">Mesorhabditis spiculigera</name>
    <dbReference type="NCBI Taxonomy" id="96644"/>
    <lineage>
        <taxon>Eukaryota</taxon>
        <taxon>Metazoa</taxon>
        <taxon>Ecdysozoa</taxon>
        <taxon>Nematoda</taxon>
        <taxon>Chromadorea</taxon>
        <taxon>Rhabditida</taxon>
        <taxon>Rhabditina</taxon>
        <taxon>Rhabditomorpha</taxon>
        <taxon>Rhabditoidea</taxon>
        <taxon>Rhabditidae</taxon>
        <taxon>Mesorhabditinae</taxon>
        <taxon>Mesorhabditis</taxon>
    </lineage>
</organism>
<keyword evidence="2" id="KW-1185">Reference proteome</keyword>
<dbReference type="Proteomes" id="UP001177023">
    <property type="component" value="Unassembled WGS sequence"/>
</dbReference>